<dbReference type="InterPro" id="IPR029058">
    <property type="entry name" value="AB_hydrolase_fold"/>
</dbReference>
<evidence type="ECO:0000256" key="1">
    <source>
        <dbReference type="SAM" id="MobiDB-lite"/>
    </source>
</evidence>
<protein>
    <recommendedName>
        <fullName evidence="3">PE-PPE domain-containing protein</fullName>
    </recommendedName>
</protein>
<dbReference type="OrthoDB" id="4593375at2"/>
<dbReference type="Pfam" id="PF08237">
    <property type="entry name" value="PE-PPE"/>
    <property type="match status" value="1"/>
</dbReference>
<dbReference type="Gene3D" id="3.40.50.1820">
    <property type="entry name" value="alpha/beta hydrolase"/>
    <property type="match status" value="1"/>
</dbReference>
<dbReference type="EMBL" id="PDCP01000014">
    <property type="protein sequence ID" value="PEG39558.1"/>
    <property type="molecule type" value="Genomic_DNA"/>
</dbReference>
<dbReference type="Proteomes" id="UP000220914">
    <property type="component" value="Unassembled WGS sequence"/>
</dbReference>
<comment type="caution">
    <text evidence="4">The sequence shown here is derived from an EMBL/GenBank/DDBJ whole genome shotgun (WGS) entry which is preliminary data.</text>
</comment>
<feature type="domain" description="PE-PPE" evidence="3">
    <location>
        <begin position="89"/>
        <end position="312"/>
    </location>
</feature>
<accession>A0A2A7N7Y3</accession>
<dbReference type="AlphaFoldDB" id="A0A2A7N7Y3"/>
<keyword evidence="5" id="KW-1185">Reference proteome</keyword>
<evidence type="ECO:0000313" key="4">
    <source>
        <dbReference type="EMBL" id="PEG39558.1"/>
    </source>
</evidence>
<organism evidence="4 5">
    <name type="scientific">Mycolicibacterium agri</name>
    <name type="common">Mycobacterium agri</name>
    <dbReference type="NCBI Taxonomy" id="36811"/>
    <lineage>
        <taxon>Bacteria</taxon>
        <taxon>Bacillati</taxon>
        <taxon>Actinomycetota</taxon>
        <taxon>Actinomycetes</taxon>
        <taxon>Mycobacteriales</taxon>
        <taxon>Mycobacteriaceae</taxon>
        <taxon>Mycolicibacterium</taxon>
    </lineage>
</organism>
<feature type="chain" id="PRO_5038359787" description="PE-PPE domain-containing protein" evidence="2">
    <location>
        <begin position="25"/>
        <end position="346"/>
    </location>
</feature>
<proteinExistence type="predicted"/>
<keyword evidence="2" id="KW-0732">Signal</keyword>
<feature type="signal peptide" evidence="2">
    <location>
        <begin position="1"/>
        <end position="24"/>
    </location>
</feature>
<reference evidence="4 5" key="1">
    <citation type="submission" date="2017-10" db="EMBL/GenBank/DDBJ databases">
        <title>The new phylogeny of genus Mycobacterium.</title>
        <authorList>
            <person name="Tortoli E."/>
            <person name="Trovato A."/>
            <person name="Cirillo D.M."/>
        </authorList>
    </citation>
    <scope>NUCLEOTIDE SEQUENCE [LARGE SCALE GENOMIC DNA]</scope>
    <source>
        <strain evidence="4 5">CCUG37673</strain>
    </source>
</reference>
<name>A0A2A7N7Y3_MYCAG</name>
<evidence type="ECO:0000256" key="2">
    <source>
        <dbReference type="SAM" id="SignalP"/>
    </source>
</evidence>
<evidence type="ECO:0000313" key="5">
    <source>
        <dbReference type="Proteomes" id="UP000220914"/>
    </source>
</evidence>
<evidence type="ECO:0000259" key="3">
    <source>
        <dbReference type="Pfam" id="PF08237"/>
    </source>
</evidence>
<gene>
    <name evidence="4" type="ORF">CQY20_10230</name>
</gene>
<dbReference type="InterPro" id="IPR013228">
    <property type="entry name" value="PE-PPE_C"/>
</dbReference>
<sequence length="346" mass="37328">MKLHVLSSATAISFAIATTIVASATAPAAQAQTRITVPGAGPQHFPSMITSLPLGRFYLLDTREEGGEPLSILGGYDVLNHMIGENWFPSSTAQVVNYPASIGMVSGSMSAPVVDDAVEIGRRDLDEKIRRSLENGETTVVIAGLSQGTLVINRELAYLADDPHAPPPGSLTFVMFSSPEIGLANIYLPVGTTLPIINYTVHDLADSQYDVSVVYHQYEFWSDFPDRPWNLLAVVNSFFSMAYYHNNTAMSLPDDAVVVSSRTNEMRGTTTTYMIPSDTVPMLKPLQQLGVPARVVDWINAGLKPAIDSGYSRLAPDAGPTSHTESSPALLSCPRRTTRMPRQGGS</sequence>
<feature type="region of interest" description="Disordered" evidence="1">
    <location>
        <begin position="312"/>
        <end position="346"/>
    </location>
</feature>